<dbReference type="InterPro" id="IPR001412">
    <property type="entry name" value="aa-tRNA-synth_I_CS"/>
</dbReference>
<dbReference type="PRINTS" id="PR01039">
    <property type="entry name" value="TRNASYNTHTRP"/>
</dbReference>
<evidence type="ECO:0000313" key="11">
    <source>
        <dbReference type="Proteomes" id="UP000177659"/>
    </source>
</evidence>
<keyword evidence="8" id="KW-0963">Cytoplasm</keyword>
<gene>
    <name evidence="8" type="primary">trpS</name>
    <name evidence="10" type="ORF">A3D62_00475</name>
</gene>
<evidence type="ECO:0000256" key="2">
    <source>
        <dbReference type="ARBA" id="ARBA00022598"/>
    </source>
</evidence>
<feature type="binding site" evidence="8">
    <location>
        <position position="135"/>
    </location>
    <ligand>
        <name>L-tryptophan</name>
        <dbReference type="ChEBI" id="CHEBI:57912"/>
    </ligand>
</feature>
<protein>
    <recommendedName>
        <fullName evidence="8">Tryptophan--tRNA ligase</fullName>
        <ecNumber evidence="8">6.1.1.2</ecNumber>
    </recommendedName>
    <alternativeName>
        <fullName evidence="8">Tryptophanyl-tRNA synthetase</fullName>
        <shortName evidence="8">TrpRS</shortName>
    </alternativeName>
</protein>
<keyword evidence="6 8" id="KW-0030">Aminoacyl-tRNA synthetase</keyword>
<evidence type="ECO:0000256" key="1">
    <source>
        <dbReference type="ARBA" id="ARBA00005594"/>
    </source>
</evidence>
<evidence type="ECO:0000256" key="3">
    <source>
        <dbReference type="ARBA" id="ARBA00022741"/>
    </source>
</evidence>
<dbReference type="GO" id="GO:0005524">
    <property type="term" value="F:ATP binding"/>
    <property type="evidence" value="ECO:0007669"/>
    <property type="project" value="UniProtKB-UniRule"/>
</dbReference>
<dbReference type="EMBL" id="MFLC01000039">
    <property type="protein sequence ID" value="OGG54390.1"/>
    <property type="molecule type" value="Genomic_DNA"/>
</dbReference>
<dbReference type="PANTHER" id="PTHR43766:SF1">
    <property type="entry name" value="TRYPTOPHAN--TRNA LIGASE, MITOCHONDRIAL"/>
    <property type="match status" value="1"/>
</dbReference>
<feature type="binding site" evidence="8">
    <location>
        <begin position="20"/>
        <end position="21"/>
    </location>
    <ligand>
        <name>ATP</name>
        <dbReference type="ChEBI" id="CHEBI:30616"/>
    </ligand>
</feature>
<keyword evidence="2 8" id="KW-0436">Ligase</keyword>
<sequence length="324" mass="36710">MTEKKILLSGIKPTGELHLGNYLGAMKQFLDFQDDYRSFIFIADYHALTTAHDAPRLRENIYKIAAGYLAIGLDPNKIVLYKQSDLPEHTELAWIFNSLTTMPYLMRAHAFKDAQAKNKEISVGTFDYPMLMAADILLYDPHVVPVGKDQKQHVEIARDTAEKFNRTFGETFRLPEAFIPEEVATIPGIDGQKMSKSYKNTIPLFGFDSEIQKAVFSIVTDSKGEGEPKDPEKDIIFALHRFFSVPELGNLEKRYREGGIGYKESKEILYENLKKLVTPIREKYLALLEDKENIKRLLGEGAQKARTVASAKMSDVRNKIGVAL</sequence>
<feature type="short sequence motif" description="'HIGH' region" evidence="8">
    <location>
        <begin position="13"/>
        <end position="21"/>
    </location>
</feature>
<dbReference type="InterPro" id="IPR002305">
    <property type="entry name" value="aa-tRNA-synth_Ic"/>
</dbReference>
<dbReference type="Gene3D" id="3.40.50.620">
    <property type="entry name" value="HUPs"/>
    <property type="match status" value="1"/>
</dbReference>
<evidence type="ECO:0000256" key="9">
    <source>
        <dbReference type="RuleBase" id="RU363036"/>
    </source>
</evidence>
<evidence type="ECO:0000256" key="7">
    <source>
        <dbReference type="ARBA" id="ARBA00049929"/>
    </source>
</evidence>
<dbReference type="Proteomes" id="UP000177659">
    <property type="component" value="Unassembled WGS sequence"/>
</dbReference>
<comment type="similarity">
    <text evidence="1 8 9">Belongs to the class-I aminoacyl-tRNA synthetase family.</text>
</comment>
<dbReference type="PANTHER" id="PTHR43766">
    <property type="entry name" value="TRYPTOPHAN--TRNA LIGASE, MITOCHONDRIAL"/>
    <property type="match status" value="1"/>
</dbReference>
<dbReference type="GO" id="GO:0005829">
    <property type="term" value="C:cytosol"/>
    <property type="evidence" value="ECO:0007669"/>
    <property type="project" value="TreeGrafter"/>
</dbReference>
<dbReference type="FunFam" id="1.10.240.10:FF:000005">
    <property type="entry name" value="Tryptophan--tRNA ligase"/>
    <property type="match status" value="1"/>
</dbReference>
<dbReference type="InterPro" id="IPR014729">
    <property type="entry name" value="Rossmann-like_a/b/a_fold"/>
</dbReference>
<dbReference type="SUPFAM" id="SSF52374">
    <property type="entry name" value="Nucleotidylyl transferase"/>
    <property type="match status" value="1"/>
</dbReference>
<feature type="short sequence motif" description="'KMSKS' region" evidence="8">
    <location>
        <begin position="193"/>
        <end position="197"/>
    </location>
</feature>
<dbReference type="GO" id="GO:0006436">
    <property type="term" value="P:tryptophanyl-tRNA aminoacylation"/>
    <property type="evidence" value="ECO:0007669"/>
    <property type="project" value="UniProtKB-UniRule"/>
</dbReference>
<dbReference type="NCBIfam" id="TIGR00233">
    <property type="entry name" value="trpS"/>
    <property type="match status" value="1"/>
</dbReference>
<comment type="subcellular location">
    <subcellularLocation>
        <location evidence="8">Cytoplasm</location>
    </subcellularLocation>
</comment>
<dbReference type="Gene3D" id="1.10.240.10">
    <property type="entry name" value="Tyrosyl-Transfer RNA Synthetase"/>
    <property type="match status" value="1"/>
</dbReference>
<feature type="binding site" evidence="8">
    <location>
        <begin position="12"/>
        <end position="14"/>
    </location>
    <ligand>
        <name>ATP</name>
        <dbReference type="ChEBI" id="CHEBI:30616"/>
    </ligand>
</feature>
<evidence type="ECO:0000256" key="6">
    <source>
        <dbReference type="ARBA" id="ARBA00023146"/>
    </source>
</evidence>
<keyword evidence="3 8" id="KW-0547">Nucleotide-binding</keyword>
<feature type="binding site" evidence="8">
    <location>
        <position position="186"/>
    </location>
    <ligand>
        <name>ATP</name>
        <dbReference type="ChEBI" id="CHEBI:30616"/>
    </ligand>
</feature>
<dbReference type="InterPro" id="IPR050203">
    <property type="entry name" value="Trp-tRNA_synthetase"/>
</dbReference>
<evidence type="ECO:0000256" key="8">
    <source>
        <dbReference type="HAMAP-Rule" id="MF_00140"/>
    </source>
</evidence>
<evidence type="ECO:0000256" key="4">
    <source>
        <dbReference type="ARBA" id="ARBA00022840"/>
    </source>
</evidence>
<dbReference type="EC" id="6.1.1.2" evidence="8"/>
<keyword evidence="5 8" id="KW-0648">Protein biosynthesis</keyword>
<dbReference type="AlphaFoldDB" id="A0A1F6CZ99"/>
<comment type="catalytic activity">
    <reaction evidence="7 8">
        <text>tRNA(Trp) + L-tryptophan + ATP = L-tryptophyl-tRNA(Trp) + AMP + diphosphate + H(+)</text>
        <dbReference type="Rhea" id="RHEA:24080"/>
        <dbReference type="Rhea" id="RHEA-COMP:9671"/>
        <dbReference type="Rhea" id="RHEA-COMP:9705"/>
        <dbReference type="ChEBI" id="CHEBI:15378"/>
        <dbReference type="ChEBI" id="CHEBI:30616"/>
        <dbReference type="ChEBI" id="CHEBI:33019"/>
        <dbReference type="ChEBI" id="CHEBI:57912"/>
        <dbReference type="ChEBI" id="CHEBI:78442"/>
        <dbReference type="ChEBI" id="CHEBI:78535"/>
        <dbReference type="ChEBI" id="CHEBI:456215"/>
        <dbReference type="EC" id="6.1.1.2"/>
    </reaction>
</comment>
<dbReference type="Pfam" id="PF00579">
    <property type="entry name" value="tRNA-synt_1b"/>
    <property type="match status" value="1"/>
</dbReference>
<dbReference type="InterPro" id="IPR002306">
    <property type="entry name" value="Trp-tRNA-ligase"/>
</dbReference>
<accession>A0A1F6CZ99</accession>
<name>A0A1F6CZ99_9BACT</name>
<feature type="binding site" evidence="8">
    <location>
        <begin position="147"/>
        <end position="149"/>
    </location>
    <ligand>
        <name>ATP</name>
        <dbReference type="ChEBI" id="CHEBI:30616"/>
    </ligand>
</feature>
<proteinExistence type="inferred from homology"/>
<organism evidence="10 11">
    <name type="scientific">Candidatus Kaiserbacteria bacterium RIFCSPHIGHO2_02_FULL_49_11</name>
    <dbReference type="NCBI Taxonomy" id="1798489"/>
    <lineage>
        <taxon>Bacteria</taxon>
        <taxon>Candidatus Kaiseribacteriota</taxon>
    </lineage>
</organism>
<feature type="binding site" evidence="8">
    <location>
        <begin position="193"/>
        <end position="197"/>
    </location>
    <ligand>
        <name>ATP</name>
        <dbReference type="ChEBI" id="CHEBI:30616"/>
    </ligand>
</feature>
<comment type="caution">
    <text evidence="10">The sequence shown here is derived from an EMBL/GenBank/DDBJ whole genome shotgun (WGS) entry which is preliminary data.</text>
</comment>
<comment type="subunit">
    <text evidence="8">Homodimer.</text>
</comment>
<dbReference type="GO" id="GO:0004830">
    <property type="term" value="F:tryptophan-tRNA ligase activity"/>
    <property type="evidence" value="ECO:0007669"/>
    <property type="project" value="UniProtKB-UniRule"/>
</dbReference>
<dbReference type="PROSITE" id="PS00178">
    <property type="entry name" value="AA_TRNA_LIGASE_I"/>
    <property type="match status" value="1"/>
</dbReference>
<keyword evidence="4 8" id="KW-0067">ATP-binding</keyword>
<dbReference type="InterPro" id="IPR024109">
    <property type="entry name" value="Trp-tRNA-ligase_bac-type"/>
</dbReference>
<dbReference type="HAMAP" id="MF_00140_B">
    <property type="entry name" value="Trp_tRNA_synth_B"/>
    <property type="match status" value="1"/>
</dbReference>
<comment type="function">
    <text evidence="8">Catalyzes the attachment of tryptophan to tRNA(Trp).</text>
</comment>
<reference evidence="10 11" key="1">
    <citation type="journal article" date="2016" name="Nat. Commun.">
        <title>Thousands of microbial genomes shed light on interconnected biogeochemical processes in an aquifer system.</title>
        <authorList>
            <person name="Anantharaman K."/>
            <person name="Brown C.T."/>
            <person name="Hug L.A."/>
            <person name="Sharon I."/>
            <person name="Castelle C.J."/>
            <person name="Probst A.J."/>
            <person name="Thomas B.C."/>
            <person name="Singh A."/>
            <person name="Wilkins M.J."/>
            <person name="Karaoz U."/>
            <person name="Brodie E.L."/>
            <person name="Williams K.H."/>
            <person name="Hubbard S.S."/>
            <person name="Banfield J.F."/>
        </authorList>
    </citation>
    <scope>NUCLEOTIDE SEQUENCE [LARGE SCALE GENOMIC DNA]</scope>
</reference>
<evidence type="ECO:0000256" key="5">
    <source>
        <dbReference type="ARBA" id="ARBA00022917"/>
    </source>
</evidence>
<evidence type="ECO:0000313" key="10">
    <source>
        <dbReference type="EMBL" id="OGG54390.1"/>
    </source>
</evidence>
<dbReference type="CDD" id="cd00806">
    <property type="entry name" value="TrpRS_core"/>
    <property type="match status" value="1"/>
</dbReference>